<protein>
    <submittedName>
        <fullName evidence="2">Uncharacterized protein</fullName>
    </submittedName>
</protein>
<comment type="caution">
    <text evidence="2">The sequence shown here is derived from an EMBL/GenBank/DDBJ whole genome shotgun (WGS) entry which is preliminary data.</text>
</comment>
<sequence length="97" mass="11107">MSSPFDQALASADQAIEKTMMSTYLINNEEYQAVYDETPKEFEPMNGVVRTLTLYKKQGYEPRKNDVVQIGDVEYLVTSFTINDGLIILQLEENAKY</sequence>
<dbReference type="Pfam" id="PF13856">
    <property type="entry name" value="Gifsy-2"/>
    <property type="match status" value="1"/>
</dbReference>
<organism evidence="2 3">
    <name type="scientific">Pasteurella multocida</name>
    <dbReference type="NCBI Taxonomy" id="747"/>
    <lineage>
        <taxon>Bacteria</taxon>
        <taxon>Pseudomonadati</taxon>
        <taxon>Pseudomonadota</taxon>
        <taxon>Gammaproteobacteria</taxon>
        <taxon>Pasteurellales</taxon>
        <taxon>Pasteurellaceae</taxon>
        <taxon>Pasteurella</taxon>
    </lineage>
</organism>
<accession>A0A849CR26</accession>
<reference evidence="1" key="2">
    <citation type="submission" date="2022-07" db="EMBL/GenBank/DDBJ databases">
        <title>Genome-based characterization of novel serogroup A variants of Pasteurella multocida.</title>
        <authorList>
            <person name="Prajapati A."/>
            <person name="Yogisharadhya R."/>
            <person name="Mohanty N."/>
            <person name="Chanda M."/>
            <person name="Mendem S.K."/>
            <person name="Siddaramappa S."/>
            <person name="Shivachandra S.B."/>
        </authorList>
    </citation>
    <scope>NUCLEOTIDE SEQUENCE</scope>
    <source>
        <strain evidence="1">NIVEDIPm19</strain>
    </source>
</reference>
<dbReference type="SUPFAM" id="SSF69279">
    <property type="entry name" value="Phage tail proteins"/>
    <property type="match status" value="1"/>
</dbReference>
<name>A0A849CR26_PASMD</name>
<dbReference type="EMBL" id="PPVL01000015">
    <property type="protein sequence ID" value="NNI79994.1"/>
    <property type="molecule type" value="Genomic_DNA"/>
</dbReference>
<evidence type="ECO:0000313" key="1">
    <source>
        <dbReference type="EMBL" id="MDA5624378.1"/>
    </source>
</evidence>
<evidence type="ECO:0000313" key="2">
    <source>
        <dbReference type="EMBL" id="NNI79994.1"/>
    </source>
</evidence>
<reference evidence="2 3" key="1">
    <citation type="journal article" date="2018" name="Front. Microbiol.">
        <title>Genetic and Phylogenetic Characteristics of Pasteurella multocida Isolates From Different Host Species.</title>
        <authorList>
            <person name="Peng Z."/>
            <person name="Liang W."/>
            <person name="Wang F."/>
            <person name="Xu Z."/>
            <person name="Xie Z."/>
            <person name="Lian Z."/>
            <person name="Hua L."/>
            <person name="Zhou R."/>
            <person name="Chen H."/>
            <person name="Wu B."/>
        </authorList>
    </citation>
    <scope>NUCLEOTIDE SEQUENCE [LARGE SCALE GENOMIC DNA]</scope>
    <source>
        <strain evidence="2 3">HNA06</strain>
    </source>
</reference>
<dbReference type="Gene3D" id="2.40.10.210">
    <property type="entry name" value="Phage tail proteins (gpFII-like)"/>
    <property type="match status" value="1"/>
</dbReference>
<gene>
    <name evidence="2" type="ORF">C2800_11305</name>
    <name evidence="1" type="ORF">NM948_12670</name>
</gene>
<proteinExistence type="predicted"/>
<dbReference type="RefSeq" id="WP_014391484.1">
    <property type="nucleotide sequence ID" value="NZ_CP090428.1"/>
</dbReference>
<dbReference type="AlphaFoldDB" id="A0A849CR26"/>
<evidence type="ECO:0000313" key="3">
    <source>
        <dbReference type="Proteomes" id="UP000540079"/>
    </source>
</evidence>
<dbReference type="InterPro" id="IPR025601">
    <property type="entry name" value="ATP-bd_sugar_transptr-like"/>
</dbReference>
<dbReference type="Proteomes" id="UP000540079">
    <property type="component" value="Unassembled WGS sequence"/>
</dbReference>
<dbReference type="EMBL" id="JANJHC010000077">
    <property type="protein sequence ID" value="MDA5624378.1"/>
    <property type="molecule type" value="Genomic_DNA"/>
</dbReference>
<dbReference type="Proteomes" id="UP001145481">
    <property type="component" value="Unassembled WGS sequence"/>
</dbReference>